<feature type="transmembrane region" description="Helical" evidence="9">
    <location>
        <begin position="307"/>
        <end position="329"/>
    </location>
</feature>
<dbReference type="PANTHER" id="PTHR48021">
    <property type="match status" value="1"/>
</dbReference>
<protein>
    <submittedName>
        <fullName evidence="11">GH22817</fullName>
    </submittedName>
</protein>
<dbReference type="GO" id="GO:0005886">
    <property type="term" value="C:plasma membrane"/>
    <property type="evidence" value="ECO:0007669"/>
    <property type="project" value="UniProtKB-SubCell"/>
</dbReference>
<dbReference type="HOGENOM" id="CLU_001265_30_5_1"/>
<keyword evidence="3 9" id="KW-0812">Transmembrane</keyword>
<gene>
    <name evidence="11" type="primary">Dgri\GH22817</name>
    <name evidence="11" type="ORF">Dgri_GH22817</name>
</gene>
<dbReference type="InterPro" id="IPR005828">
    <property type="entry name" value="MFS_sugar_transport-like"/>
</dbReference>
<dbReference type="OMA" id="KRFRGAM"/>
<keyword evidence="8" id="KW-0813">Transport</keyword>
<dbReference type="FunFam" id="1.20.1250.20:FF:000055">
    <property type="entry name" value="Facilitated trehalose transporter Tret1-2 homolog"/>
    <property type="match status" value="1"/>
</dbReference>
<evidence type="ECO:0000256" key="1">
    <source>
        <dbReference type="ARBA" id="ARBA00004651"/>
    </source>
</evidence>
<dbReference type="Proteomes" id="UP000001070">
    <property type="component" value="Unassembled WGS sequence"/>
</dbReference>
<dbReference type="InterPro" id="IPR020846">
    <property type="entry name" value="MFS_dom"/>
</dbReference>
<evidence type="ECO:0000256" key="3">
    <source>
        <dbReference type="ARBA" id="ARBA00022692"/>
    </source>
</evidence>
<dbReference type="GO" id="GO:0051119">
    <property type="term" value="F:sugar transmembrane transporter activity"/>
    <property type="evidence" value="ECO:0007669"/>
    <property type="project" value="InterPro"/>
</dbReference>
<feature type="transmembrane region" description="Helical" evidence="9">
    <location>
        <begin position="281"/>
        <end position="300"/>
    </location>
</feature>
<dbReference type="CDD" id="cd17358">
    <property type="entry name" value="MFS_GLUT6_8_Class3_like"/>
    <property type="match status" value="1"/>
</dbReference>
<feature type="transmembrane region" description="Helical" evidence="9">
    <location>
        <begin position="136"/>
        <end position="158"/>
    </location>
</feature>
<organism evidence="12">
    <name type="scientific">Drosophila grimshawi</name>
    <name type="common">Hawaiian fruit fly</name>
    <name type="synonym">Idiomyia grimshawi</name>
    <dbReference type="NCBI Taxonomy" id="7222"/>
    <lineage>
        <taxon>Eukaryota</taxon>
        <taxon>Metazoa</taxon>
        <taxon>Ecdysozoa</taxon>
        <taxon>Arthropoda</taxon>
        <taxon>Hexapoda</taxon>
        <taxon>Insecta</taxon>
        <taxon>Pterygota</taxon>
        <taxon>Neoptera</taxon>
        <taxon>Endopterygota</taxon>
        <taxon>Diptera</taxon>
        <taxon>Brachycera</taxon>
        <taxon>Muscomorpha</taxon>
        <taxon>Ephydroidea</taxon>
        <taxon>Drosophilidae</taxon>
        <taxon>Drosophila</taxon>
        <taxon>Hawaiian Drosophila</taxon>
    </lineage>
</organism>
<evidence type="ECO:0000256" key="7">
    <source>
        <dbReference type="ARBA" id="ARBA00024348"/>
    </source>
</evidence>
<feature type="transmembrane region" description="Helical" evidence="9">
    <location>
        <begin position="49"/>
        <end position="71"/>
    </location>
</feature>
<sequence>MGIIKQYVAGTAASLGAFCLGTSMGWSGPVQLSILSGEAYRFPVSADEWSWTASLLTLGAGCICVPIGFLITAFGRKMIMLVLVFPYLLGWSLIIGAYSVGMLMAGRFLMGFSGGSACVTVPIYTTEIAEIKSRGIMGCFFQLFFVLGVLYSFIFGSLLEMKTFNILCAIVPMIFFVVFLWMPESPVYLVQMGKSDKAEKALKWLHGNDADISGEMSAMAAMGKKENVSFLQALSRKTTLKGLFIAIMLLVFQQFTGINAILFYVTSIFENAGTGLSPSTYTIIIGLVAVVATIPSMVLVEKVGRSILLIISGGLMCLTTFTMGVYFRWLKDSNVGWLPVLAICLFIIGLQLGYAPVPWLIMAELFAEDVKPICGAIVGTCSWLFAFCVTKLFPMCLHHLGSAATFWGFAFVSLLSCVFVIFVPETKGKTLDEVQRMLGGN</sequence>
<dbReference type="InParanoid" id="B4JW41"/>
<evidence type="ECO:0000256" key="9">
    <source>
        <dbReference type="SAM" id="Phobius"/>
    </source>
</evidence>
<feature type="transmembrane region" description="Helical" evidence="9">
    <location>
        <begin position="373"/>
        <end position="393"/>
    </location>
</feature>
<evidence type="ECO:0000313" key="11">
    <source>
        <dbReference type="EMBL" id="EDV98179.1"/>
    </source>
</evidence>
<dbReference type="STRING" id="7222.B4JW41"/>
<feature type="transmembrane region" description="Helical" evidence="9">
    <location>
        <begin position="164"/>
        <end position="182"/>
    </location>
</feature>
<evidence type="ECO:0000256" key="4">
    <source>
        <dbReference type="ARBA" id="ARBA00022989"/>
    </source>
</evidence>
<keyword evidence="4 9" id="KW-1133">Transmembrane helix</keyword>
<dbReference type="InterPro" id="IPR005829">
    <property type="entry name" value="Sugar_transporter_CS"/>
</dbReference>
<dbReference type="SUPFAM" id="SSF103473">
    <property type="entry name" value="MFS general substrate transporter"/>
    <property type="match status" value="1"/>
</dbReference>
<dbReference type="EMBL" id="CH916375">
    <property type="protein sequence ID" value="EDV98179.1"/>
    <property type="molecule type" value="Genomic_DNA"/>
</dbReference>
<dbReference type="Pfam" id="PF00083">
    <property type="entry name" value="Sugar_tr"/>
    <property type="match status" value="1"/>
</dbReference>
<feature type="transmembrane region" description="Helical" evidence="9">
    <location>
        <begin position="335"/>
        <end position="361"/>
    </location>
</feature>
<evidence type="ECO:0000259" key="10">
    <source>
        <dbReference type="PROSITE" id="PS50850"/>
    </source>
</evidence>
<keyword evidence="5 9" id="KW-0472">Membrane</keyword>
<dbReference type="OrthoDB" id="6612291at2759"/>
<feature type="transmembrane region" description="Helical" evidence="9">
    <location>
        <begin position="78"/>
        <end position="98"/>
    </location>
</feature>
<feature type="domain" description="Major facilitator superfamily (MFS) profile" evidence="10">
    <location>
        <begin position="9"/>
        <end position="428"/>
    </location>
</feature>
<dbReference type="FunCoup" id="B4JW41">
    <property type="interactions" value="10"/>
</dbReference>
<dbReference type="InterPro" id="IPR036259">
    <property type="entry name" value="MFS_trans_sf"/>
</dbReference>
<keyword evidence="6" id="KW-0325">Glycoprotein</keyword>
<dbReference type="AlphaFoldDB" id="B4JW41"/>
<keyword evidence="12" id="KW-1185">Reference proteome</keyword>
<evidence type="ECO:0000256" key="2">
    <source>
        <dbReference type="ARBA" id="ARBA00022475"/>
    </source>
</evidence>
<dbReference type="PANTHER" id="PTHR48021:SF1">
    <property type="entry name" value="GH07001P-RELATED"/>
    <property type="match status" value="1"/>
</dbReference>
<feature type="transmembrane region" description="Helical" evidence="9">
    <location>
        <begin position="405"/>
        <end position="423"/>
    </location>
</feature>
<dbReference type="Gene3D" id="1.20.1250.20">
    <property type="entry name" value="MFS general substrate transporter like domains"/>
    <property type="match status" value="1"/>
</dbReference>
<comment type="subcellular location">
    <subcellularLocation>
        <location evidence="1">Cell membrane</location>
        <topology evidence="1">Multi-pass membrane protein</topology>
    </subcellularLocation>
</comment>
<dbReference type="PRINTS" id="PR00171">
    <property type="entry name" value="SUGRTRNSPORT"/>
</dbReference>
<comment type="similarity">
    <text evidence="7">Belongs to the major facilitator superfamily. Sugar transporter (TC 2.A.1.1) family. Trehalose transporter subfamily.</text>
</comment>
<keyword evidence="2" id="KW-1003">Cell membrane</keyword>
<feature type="transmembrane region" description="Helical" evidence="9">
    <location>
        <begin position="243"/>
        <end position="269"/>
    </location>
</feature>
<dbReference type="PROSITE" id="PS00217">
    <property type="entry name" value="SUGAR_TRANSPORT_2"/>
    <property type="match status" value="1"/>
</dbReference>
<dbReference type="PhylomeDB" id="B4JW41"/>
<dbReference type="eggNOG" id="KOG0254">
    <property type="taxonomic scope" value="Eukaryota"/>
</dbReference>
<evidence type="ECO:0000313" key="12">
    <source>
        <dbReference type="Proteomes" id="UP000001070"/>
    </source>
</evidence>
<feature type="transmembrane region" description="Helical" evidence="9">
    <location>
        <begin position="104"/>
        <end position="124"/>
    </location>
</feature>
<evidence type="ECO:0000256" key="6">
    <source>
        <dbReference type="ARBA" id="ARBA00023180"/>
    </source>
</evidence>
<dbReference type="PROSITE" id="PS50850">
    <property type="entry name" value="MFS"/>
    <property type="match status" value="1"/>
</dbReference>
<dbReference type="InterPro" id="IPR050549">
    <property type="entry name" value="MFS_Trehalose_Transporter"/>
</dbReference>
<dbReference type="InterPro" id="IPR003663">
    <property type="entry name" value="Sugar/inositol_transpt"/>
</dbReference>
<dbReference type="InterPro" id="IPR044775">
    <property type="entry name" value="MFS_ERD6/Tret1-like"/>
</dbReference>
<name>B4JW41_DROGR</name>
<accession>B4JW41</accession>
<evidence type="ECO:0000256" key="8">
    <source>
        <dbReference type="RuleBase" id="RU003346"/>
    </source>
</evidence>
<evidence type="ECO:0000256" key="5">
    <source>
        <dbReference type="ARBA" id="ARBA00023136"/>
    </source>
</evidence>
<reference evidence="11 12" key="1">
    <citation type="journal article" date="2007" name="Nature">
        <title>Evolution of genes and genomes on the Drosophila phylogeny.</title>
        <authorList>
            <consortium name="Drosophila 12 Genomes Consortium"/>
            <person name="Clark A.G."/>
            <person name="Eisen M.B."/>
            <person name="Smith D.R."/>
            <person name="Bergman C.M."/>
            <person name="Oliver B."/>
            <person name="Markow T.A."/>
            <person name="Kaufman T.C."/>
            <person name="Kellis M."/>
            <person name="Gelbart W."/>
            <person name="Iyer V.N."/>
            <person name="Pollard D.A."/>
            <person name="Sackton T.B."/>
            <person name="Larracuente A.M."/>
            <person name="Singh N.D."/>
            <person name="Abad J.P."/>
            <person name="Abt D.N."/>
            <person name="Adryan B."/>
            <person name="Aguade M."/>
            <person name="Akashi H."/>
            <person name="Anderson W.W."/>
            <person name="Aquadro C.F."/>
            <person name="Ardell D.H."/>
            <person name="Arguello R."/>
            <person name="Artieri C.G."/>
            <person name="Barbash D.A."/>
            <person name="Barker D."/>
            <person name="Barsanti P."/>
            <person name="Batterham P."/>
            <person name="Batzoglou S."/>
            <person name="Begun D."/>
            <person name="Bhutkar A."/>
            <person name="Blanco E."/>
            <person name="Bosak S.A."/>
            <person name="Bradley R.K."/>
            <person name="Brand A.D."/>
            <person name="Brent M.R."/>
            <person name="Brooks A.N."/>
            <person name="Brown R.H."/>
            <person name="Butlin R.K."/>
            <person name="Caggese C."/>
            <person name="Calvi B.R."/>
            <person name="Bernardo de Carvalho A."/>
            <person name="Caspi A."/>
            <person name="Castrezana S."/>
            <person name="Celniker S.E."/>
            <person name="Chang J.L."/>
            <person name="Chapple C."/>
            <person name="Chatterji S."/>
            <person name="Chinwalla A."/>
            <person name="Civetta A."/>
            <person name="Clifton S.W."/>
            <person name="Comeron J.M."/>
            <person name="Costello J.C."/>
            <person name="Coyne J.A."/>
            <person name="Daub J."/>
            <person name="David R.G."/>
            <person name="Delcher A.L."/>
            <person name="Delehaunty K."/>
            <person name="Do C.B."/>
            <person name="Ebling H."/>
            <person name="Edwards K."/>
            <person name="Eickbush T."/>
            <person name="Evans J.D."/>
            <person name="Filipski A."/>
            <person name="Findeiss S."/>
            <person name="Freyhult E."/>
            <person name="Fulton L."/>
            <person name="Fulton R."/>
            <person name="Garcia A.C."/>
            <person name="Gardiner A."/>
            <person name="Garfield D.A."/>
            <person name="Garvin B.E."/>
            <person name="Gibson G."/>
            <person name="Gilbert D."/>
            <person name="Gnerre S."/>
            <person name="Godfrey J."/>
            <person name="Good R."/>
            <person name="Gotea V."/>
            <person name="Gravely B."/>
            <person name="Greenberg A.J."/>
            <person name="Griffiths-Jones S."/>
            <person name="Gross S."/>
            <person name="Guigo R."/>
            <person name="Gustafson E.A."/>
            <person name="Haerty W."/>
            <person name="Hahn M.W."/>
            <person name="Halligan D.L."/>
            <person name="Halpern A.L."/>
            <person name="Halter G.M."/>
            <person name="Han M.V."/>
            <person name="Heger A."/>
            <person name="Hillier L."/>
            <person name="Hinrichs A.S."/>
            <person name="Holmes I."/>
            <person name="Hoskins R.A."/>
            <person name="Hubisz M.J."/>
            <person name="Hultmark D."/>
            <person name="Huntley M.A."/>
            <person name="Jaffe D.B."/>
            <person name="Jagadeeshan S."/>
            <person name="Jeck W.R."/>
            <person name="Johnson J."/>
            <person name="Jones C.D."/>
            <person name="Jordan W.C."/>
            <person name="Karpen G.H."/>
            <person name="Kataoka E."/>
            <person name="Keightley P.D."/>
            <person name="Kheradpour P."/>
            <person name="Kirkness E.F."/>
            <person name="Koerich L.B."/>
            <person name="Kristiansen K."/>
            <person name="Kudrna D."/>
            <person name="Kulathinal R.J."/>
            <person name="Kumar S."/>
            <person name="Kwok R."/>
            <person name="Lander E."/>
            <person name="Langley C.H."/>
            <person name="Lapoint R."/>
            <person name="Lazzaro B.P."/>
            <person name="Lee S.J."/>
            <person name="Levesque L."/>
            <person name="Li R."/>
            <person name="Lin C.F."/>
            <person name="Lin M.F."/>
            <person name="Lindblad-Toh K."/>
            <person name="Llopart A."/>
            <person name="Long M."/>
            <person name="Low L."/>
            <person name="Lozovsky E."/>
            <person name="Lu J."/>
            <person name="Luo M."/>
            <person name="Machado C.A."/>
            <person name="Makalowski W."/>
            <person name="Marzo M."/>
            <person name="Matsuda M."/>
            <person name="Matzkin L."/>
            <person name="McAllister B."/>
            <person name="McBride C.S."/>
            <person name="McKernan B."/>
            <person name="McKernan K."/>
            <person name="Mendez-Lago M."/>
            <person name="Minx P."/>
            <person name="Mollenhauer M.U."/>
            <person name="Montooth K."/>
            <person name="Mount S.M."/>
            <person name="Mu X."/>
            <person name="Myers E."/>
            <person name="Negre B."/>
            <person name="Newfeld S."/>
            <person name="Nielsen R."/>
            <person name="Noor M.A."/>
            <person name="O'Grady P."/>
            <person name="Pachter L."/>
            <person name="Papaceit M."/>
            <person name="Parisi M.J."/>
            <person name="Parisi M."/>
            <person name="Parts L."/>
            <person name="Pedersen J.S."/>
            <person name="Pesole G."/>
            <person name="Phillippy A.M."/>
            <person name="Ponting C.P."/>
            <person name="Pop M."/>
            <person name="Porcelli D."/>
            <person name="Powell J.R."/>
            <person name="Prohaska S."/>
            <person name="Pruitt K."/>
            <person name="Puig M."/>
            <person name="Quesneville H."/>
            <person name="Ram K.R."/>
            <person name="Rand D."/>
            <person name="Rasmussen M.D."/>
            <person name="Reed L.K."/>
            <person name="Reenan R."/>
            <person name="Reily A."/>
            <person name="Remington K.A."/>
            <person name="Rieger T.T."/>
            <person name="Ritchie M.G."/>
            <person name="Robin C."/>
            <person name="Rogers Y.H."/>
            <person name="Rohde C."/>
            <person name="Rozas J."/>
            <person name="Rubenfield M.J."/>
            <person name="Ruiz A."/>
            <person name="Russo S."/>
            <person name="Salzberg S.L."/>
            <person name="Sanchez-Gracia A."/>
            <person name="Saranga D.J."/>
            <person name="Sato H."/>
            <person name="Schaeffer S.W."/>
            <person name="Schatz M.C."/>
            <person name="Schlenke T."/>
            <person name="Schwartz R."/>
            <person name="Segarra C."/>
            <person name="Singh R.S."/>
            <person name="Sirot L."/>
            <person name="Sirota M."/>
            <person name="Sisneros N.B."/>
            <person name="Smith C.D."/>
            <person name="Smith T.F."/>
            <person name="Spieth J."/>
            <person name="Stage D.E."/>
            <person name="Stark A."/>
            <person name="Stephan W."/>
            <person name="Strausberg R.L."/>
            <person name="Strempel S."/>
            <person name="Sturgill D."/>
            <person name="Sutton G."/>
            <person name="Sutton G.G."/>
            <person name="Tao W."/>
            <person name="Teichmann S."/>
            <person name="Tobari Y.N."/>
            <person name="Tomimura Y."/>
            <person name="Tsolas J.M."/>
            <person name="Valente V.L."/>
            <person name="Venter E."/>
            <person name="Venter J.C."/>
            <person name="Vicario S."/>
            <person name="Vieira F.G."/>
            <person name="Vilella A.J."/>
            <person name="Villasante A."/>
            <person name="Walenz B."/>
            <person name="Wang J."/>
            <person name="Wasserman M."/>
            <person name="Watts T."/>
            <person name="Wilson D."/>
            <person name="Wilson R.K."/>
            <person name="Wing R.A."/>
            <person name="Wolfner M.F."/>
            <person name="Wong A."/>
            <person name="Wong G.K."/>
            <person name="Wu C.I."/>
            <person name="Wu G."/>
            <person name="Yamamoto D."/>
            <person name="Yang H.P."/>
            <person name="Yang S.P."/>
            <person name="Yorke J.A."/>
            <person name="Yoshida K."/>
            <person name="Zdobnov E."/>
            <person name="Zhang P."/>
            <person name="Zhang Y."/>
            <person name="Zimin A.V."/>
            <person name="Baldwin J."/>
            <person name="Abdouelleil A."/>
            <person name="Abdulkadir J."/>
            <person name="Abebe A."/>
            <person name="Abera B."/>
            <person name="Abreu J."/>
            <person name="Acer S.C."/>
            <person name="Aftuck L."/>
            <person name="Alexander A."/>
            <person name="An P."/>
            <person name="Anderson E."/>
            <person name="Anderson S."/>
            <person name="Arachi H."/>
            <person name="Azer M."/>
            <person name="Bachantsang P."/>
            <person name="Barry A."/>
            <person name="Bayul T."/>
            <person name="Berlin A."/>
            <person name="Bessette D."/>
            <person name="Bloom T."/>
            <person name="Blye J."/>
            <person name="Boguslavskiy L."/>
            <person name="Bonnet C."/>
            <person name="Boukhgalter B."/>
            <person name="Bourzgui I."/>
            <person name="Brown A."/>
            <person name="Cahill P."/>
            <person name="Channer S."/>
            <person name="Cheshatsang Y."/>
            <person name="Chuda L."/>
            <person name="Citroen M."/>
            <person name="Collymore A."/>
            <person name="Cooke P."/>
            <person name="Costello M."/>
            <person name="D'Aco K."/>
            <person name="Daza R."/>
            <person name="De Haan G."/>
            <person name="DeGray S."/>
            <person name="DeMaso C."/>
            <person name="Dhargay N."/>
            <person name="Dooley K."/>
            <person name="Dooley E."/>
            <person name="Doricent M."/>
            <person name="Dorje P."/>
            <person name="Dorjee K."/>
            <person name="Dupes A."/>
            <person name="Elong R."/>
            <person name="Falk J."/>
            <person name="Farina A."/>
            <person name="Faro S."/>
            <person name="Ferguson D."/>
            <person name="Fisher S."/>
            <person name="Foley C.D."/>
            <person name="Franke A."/>
            <person name="Friedrich D."/>
            <person name="Gadbois L."/>
            <person name="Gearin G."/>
            <person name="Gearin C.R."/>
            <person name="Giannoukos G."/>
            <person name="Goode T."/>
            <person name="Graham J."/>
            <person name="Grandbois E."/>
            <person name="Grewal S."/>
            <person name="Gyaltsen K."/>
            <person name="Hafez N."/>
            <person name="Hagos B."/>
            <person name="Hall J."/>
            <person name="Henson C."/>
            <person name="Hollinger A."/>
            <person name="Honan T."/>
            <person name="Huard M.D."/>
            <person name="Hughes L."/>
            <person name="Hurhula B."/>
            <person name="Husby M.E."/>
            <person name="Kamat A."/>
            <person name="Kanga B."/>
            <person name="Kashin S."/>
            <person name="Khazanovich D."/>
            <person name="Kisner P."/>
            <person name="Lance K."/>
            <person name="Lara M."/>
            <person name="Lee W."/>
            <person name="Lennon N."/>
            <person name="Letendre F."/>
            <person name="LeVine R."/>
            <person name="Lipovsky A."/>
            <person name="Liu X."/>
            <person name="Liu J."/>
            <person name="Liu S."/>
            <person name="Lokyitsang T."/>
            <person name="Lokyitsang Y."/>
            <person name="Lubonja R."/>
            <person name="Lui A."/>
            <person name="MacDonald P."/>
            <person name="Magnisalis V."/>
            <person name="Maru K."/>
            <person name="Matthews C."/>
            <person name="McCusker W."/>
            <person name="McDonough S."/>
            <person name="Mehta T."/>
            <person name="Meldrim J."/>
            <person name="Meneus L."/>
            <person name="Mihai O."/>
            <person name="Mihalev A."/>
            <person name="Mihova T."/>
            <person name="Mittelman R."/>
            <person name="Mlenga V."/>
            <person name="Montmayeur A."/>
            <person name="Mulrain L."/>
            <person name="Navidi A."/>
            <person name="Naylor J."/>
            <person name="Negash T."/>
            <person name="Nguyen T."/>
            <person name="Nguyen N."/>
            <person name="Nicol R."/>
            <person name="Norbu C."/>
            <person name="Norbu N."/>
            <person name="Novod N."/>
            <person name="O'Neill B."/>
            <person name="Osman S."/>
            <person name="Markiewicz E."/>
            <person name="Oyono O.L."/>
            <person name="Patti C."/>
            <person name="Phunkhang P."/>
            <person name="Pierre F."/>
            <person name="Priest M."/>
            <person name="Raghuraman S."/>
            <person name="Rege F."/>
            <person name="Reyes R."/>
            <person name="Rise C."/>
            <person name="Rogov P."/>
            <person name="Ross K."/>
            <person name="Ryan E."/>
            <person name="Settipalli S."/>
            <person name="Shea T."/>
            <person name="Sherpa N."/>
            <person name="Shi L."/>
            <person name="Shih D."/>
            <person name="Sparrow T."/>
            <person name="Spaulding J."/>
            <person name="Stalker J."/>
            <person name="Stange-Thomann N."/>
            <person name="Stavropoulos S."/>
            <person name="Stone C."/>
            <person name="Strader C."/>
            <person name="Tesfaye S."/>
            <person name="Thomson T."/>
            <person name="Thoulutsang Y."/>
            <person name="Thoulutsang D."/>
            <person name="Topham K."/>
            <person name="Topping I."/>
            <person name="Tsamla T."/>
            <person name="Vassiliev H."/>
            <person name="Vo A."/>
            <person name="Wangchuk T."/>
            <person name="Wangdi T."/>
            <person name="Weiand M."/>
            <person name="Wilkinson J."/>
            <person name="Wilson A."/>
            <person name="Yadav S."/>
            <person name="Young G."/>
            <person name="Yu Q."/>
            <person name="Zembek L."/>
            <person name="Zhong D."/>
            <person name="Zimmer A."/>
            <person name="Zwirko Z."/>
            <person name="Jaffe D.B."/>
            <person name="Alvarez P."/>
            <person name="Brockman W."/>
            <person name="Butler J."/>
            <person name="Chin C."/>
            <person name="Gnerre S."/>
            <person name="Grabherr M."/>
            <person name="Kleber M."/>
            <person name="Mauceli E."/>
            <person name="MacCallum I."/>
        </authorList>
    </citation>
    <scope>NUCLEOTIDE SEQUENCE [LARGE SCALE GENOMIC DNA]</scope>
    <source>
        <strain evidence="12">Tucson 15287-2541.00</strain>
    </source>
</reference>
<proteinExistence type="inferred from homology"/>
<dbReference type="NCBIfam" id="TIGR00879">
    <property type="entry name" value="SP"/>
    <property type="match status" value="1"/>
</dbReference>